<name>A0AAE6W383_9BACT</name>
<proteinExistence type="predicted"/>
<evidence type="ECO:0000313" key="3">
    <source>
        <dbReference type="EMBL" id="QHV64241.1"/>
    </source>
</evidence>
<dbReference type="InterPro" id="IPR025640">
    <property type="entry name" value="GYF_2"/>
</dbReference>
<evidence type="ECO:0000313" key="4">
    <source>
        <dbReference type="Proteomes" id="UP000642553"/>
    </source>
</evidence>
<dbReference type="AlphaFoldDB" id="A0AAE6W383"/>
<organism evidence="3 4">
    <name type="scientific">Akkermansia massiliensis</name>
    <dbReference type="NCBI Taxonomy" id="2927224"/>
    <lineage>
        <taxon>Bacteria</taxon>
        <taxon>Pseudomonadati</taxon>
        <taxon>Verrucomicrobiota</taxon>
        <taxon>Verrucomicrobiia</taxon>
        <taxon>Verrucomicrobiales</taxon>
        <taxon>Akkermansiaceae</taxon>
        <taxon>Akkermansia</taxon>
    </lineage>
</organism>
<reference evidence="3" key="1">
    <citation type="submission" date="2018-05" db="EMBL/GenBank/DDBJ databases">
        <title>Complete genome sequnece of Akkermansia muciniphila EB-AMDK-40.</title>
        <authorList>
            <person name="Nam Y.-D."/>
            <person name="Chung W.-H."/>
            <person name="Park Y.S."/>
            <person name="Kang J."/>
        </authorList>
    </citation>
    <scope>NUCLEOTIDE SEQUENCE</scope>
    <source>
        <strain evidence="3">EB-AMDK-40</strain>
    </source>
</reference>
<feature type="transmembrane region" description="Helical" evidence="1">
    <location>
        <begin position="146"/>
        <end position="172"/>
    </location>
</feature>
<sequence length="202" mass="21634">MVFVMDQDQYFVFIPEEGSQGPFSRRGLFLLAGQKKINAETLVCPAGEDKWKPYGEIFSTSSSPASATPAAPQPLNNVTAPFSQAMSPTAQASSKEVVRPDAALDEEIQESGGSWVVSVLIYGGGLICVLAILAAILIAVSDTPTIIKVYALMGVPCGILSGACLAAFGYLVRYQNIIIQCQRVIIRCERGCLRMLGDLVQK</sequence>
<evidence type="ECO:0000259" key="2">
    <source>
        <dbReference type="Pfam" id="PF14237"/>
    </source>
</evidence>
<dbReference type="Proteomes" id="UP000642553">
    <property type="component" value="Chromosome"/>
</dbReference>
<accession>A0AAE6W383</accession>
<feature type="transmembrane region" description="Helical" evidence="1">
    <location>
        <begin position="119"/>
        <end position="140"/>
    </location>
</feature>
<evidence type="ECO:0000256" key="1">
    <source>
        <dbReference type="SAM" id="Phobius"/>
    </source>
</evidence>
<feature type="domain" description="GYF" evidence="2">
    <location>
        <begin position="16"/>
        <end position="57"/>
    </location>
</feature>
<keyword evidence="1" id="KW-0472">Membrane</keyword>
<protein>
    <submittedName>
        <fullName evidence="3">DUF4339 domain-containing protein</fullName>
    </submittedName>
</protein>
<keyword evidence="1" id="KW-1133">Transmembrane helix</keyword>
<keyword evidence="1" id="KW-0812">Transmembrane</keyword>
<gene>
    <name evidence="3" type="ORF">DMI76_13115</name>
</gene>
<dbReference type="EMBL" id="CP029701">
    <property type="protein sequence ID" value="QHV64241.1"/>
    <property type="molecule type" value="Genomic_DNA"/>
</dbReference>
<dbReference type="Pfam" id="PF14237">
    <property type="entry name" value="GYF_2"/>
    <property type="match status" value="1"/>
</dbReference>